<evidence type="ECO:0000313" key="2">
    <source>
        <dbReference type="EMBL" id="ASU23186.1"/>
    </source>
</evidence>
<sequence>MISKMKIKQFFWFMLMAVSCNAYADITCSGKVLTVLQYANGSVNVKTSYRNDYTYICNTVSNWKGISPDACRSMLSIALSAKAVDKNILVYYSGNQFSCATIPKYTNSPSPVYVGINQ</sequence>
<dbReference type="KEGG" id="vqi:CCZ37_11595"/>
<evidence type="ECO:0000256" key="1">
    <source>
        <dbReference type="SAM" id="SignalP"/>
    </source>
</evidence>
<dbReference type="Proteomes" id="UP000215148">
    <property type="component" value="Chromosome 1"/>
</dbReference>
<gene>
    <name evidence="2" type="ORF">CCZ37_11595</name>
</gene>
<name>A0A223N0F7_9VIBR</name>
<keyword evidence="3" id="KW-1185">Reference proteome</keyword>
<reference evidence="2 3" key="1">
    <citation type="submission" date="2017-08" db="EMBL/GenBank/DDBJ databases">
        <title>The Vibrio qinghaiensis sp.-Q67 is a luminous bacteria isolated firstly from Qinghai lake, Qinghai province, China, which has been proved to be very sensitive to detect environmental and food pollutants. Therefore, complete genome analysis of V. qinghaiensis sp.-Q67 highlights the potential application of this strain on detection of hazards in the contaminated environments.</title>
        <authorList>
            <person name="Gong L."/>
        </authorList>
    </citation>
    <scope>NUCLEOTIDE SEQUENCE [LARGE SCALE GENOMIC DNA]</scope>
    <source>
        <strain evidence="2 3">Q67</strain>
    </source>
</reference>
<dbReference type="RefSeq" id="WP_094500565.1">
    <property type="nucleotide sequence ID" value="NZ_CAWNHI010000001.1"/>
</dbReference>
<dbReference type="EMBL" id="CP022741">
    <property type="protein sequence ID" value="ASU23186.1"/>
    <property type="molecule type" value="Genomic_DNA"/>
</dbReference>
<keyword evidence="1" id="KW-0732">Signal</keyword>
<feature type="chain" id="PRO_5013370478" evidence="1">
    <location>
        <begin position="25"/>
        <end position="118"/>
    </location>
</feature>
<feature type="signal peptide" evidence="1">
    <location>
        <begin position="1"/>
        <end position="24"/>
    </location>
</feature>
<protein>
    <submittedName>
        <fullName evidence="2">Uncharacterized protein</fullName>
    </submittedName>
</protein>
<dbReference type="AlphaFoldDB" id="A0A223N0F7"/>
<evidence type="ECO:0000313" key="3">
    <source>
        <dbReference type="Proteomes" id="UP000215148"/>
    </source>
</evidence>
<accession>A0A223N0F7</accession>
<organism evidence="2 3">
    <name type="scientific">Vibrio qinghaiensis</name>
    <dbReference type="NCBI Taxonomy" id="2025808"/>
    <lineage>
        <taxon>Bacteria</taxon>
        <taxon>Pseudomonadati</taxon>
        <taxon>Pseudomonadota</taxon>
        <taxon>Gammaproteobacteria</taxon>
        <taxon>Vibrionales</taxon>
        <taxon>Vibrionaceae</taxon>
        <taxon>Vibrio</taxon>
    </lineage>
</organism>
<dbReference type="PROSITE" id="PS51257">
    <property type="entry name" value="PROKAR_LIPOPROTEIN"/>
    <property type="match status" value="1"/>
</dbReference>
<proteinExistence type="predicted"/>